<evidence type="ECO:0000256" key="2">
    <source>
        <dbReference type="PROSITE-ProRule" id="PRU00176"/>
    </source>
</evidence>
<accession>A0A1X2GX48</accession>
<dbReference type="AlphaFoldDB" id="A0A1X2GX48"/>
<dbReference type="PROSITE" id="PS50102">
    <property type="entry name" value="RRM"/>
    <property type="match status" value="2"/>
</dbReference>
<comment type="caution">
    <text evidence="5">The sequence shown here is derived from an EMBL/GenBank/DDBJ whole genome shotgun (WGS) entry which is preliminary data.</text>
</comment>
<evidence type="ECO:0000313" key="6">
    <source>
        <dbReference type="Proteomes" id="UP000242146"/>
    </source>
</evidence>
<organism evidence="5 6">
    <name type="scientific">Hesseltinella vesiculosa</name>
    <dbReference type="NCBI Taxonomy" id="101127"/>
    <lineage>
        <taxon>Eukaryota</taxon>
        <taxon>Fungi</taxon>
        <taxon>Fungi incertae sedis</taxon>
        <taxon>Mucoromycota</taxon>
        <taxon>Mucoromycotina</taxon>
        <taxon>Mucoromycetes</taxon>
        <taxon>Mucorales</taxon>
        <taxon>Cunninghamellaceae</taxon>
        <taxon>Hesseltinella</taxon>
    </lineage>
</organism>
<dbReference type="InterPro" id="IPR012677">
    <property type="entry name" value="Nucleotide-bd_a/b_plait_sf"/>
</dbReference>
<reference evidence="5 6" key="1">
    <citation type="submission" date="2016-07" db="EMBL/GenBank/DDBJ databases">
        <title>Pervasive Adenine N6-methylation of Active Genes in Fungi.</title>
        <authorList>
            <consortium name="DOE Joint Genome Institute"/>
            <person name="Mondo S.J."/>
            <person name="Dannebaum R.O."/>
            <person name="Kuo R.C."/>
            <person name="Labutti K."/>
            <person name="Haridas S."/>
            <person name="Kuo A."/>
            <person name="Salamov A."/>
            <person name="Ahrendt S.R."/>
            <person name="Lipzen A."/>
            <person name="Sullivan W."/>
            <person name="Andreopoulos W.B."/>
            <person name="Clum A."/>
            <person name="Lindquist E."/>
            <person name="Daum C."/>
            <person name="Ramamoorthy G.K."/>
            <person name="Gryganskyi A."/>
            <person name="Culley D."/>
            <person name="Magnuson J.K."/>
            <person name="James T.Y."/>
            <person name="O'Malley M.A."/>
            <person name="Stajich J.E."/>
            <person name="Spatafora J.W."/>
            <person name="Visel A."/>
            <person name="Grigoriev I.V."/>
        </authorList>
    </citation>
    <scope>NUCLEOTIDE SEQUENCE [LARGE SCALE GENOMIC DNA]</scope>
    <source>
        <strain evidence="5 6">NRRL 3301</strain>
    </source>
</reference>
<dbReference type="GO" id="GO:0003729">
    <property type="term" value="F:mRNA binding"/>
    <property type="evidence" value="ECO:0007669"/>
    <property type="project" value="TreeGrafter"/>
</dbReference>
<dbReference type="InterPro" id="IPR050502">
    <property type="entry name" value="Euk_RNA-bind_prot"/>
</dbReference>
<dbReference type="SUPFAM" id="SSF54928">
    <property type="entry name" value="RNA-binding domain, RBD"/>
    <property type="match status" value="2"/>
</dbReference>
<dbReference type="STRING" id="101127.A0A1X2GX48"/>
<keyword evidence="1 2" id="KW-0694">RNA-binding</keyword>
<dbReference type="GO" id="GO:0005634">
    <property type="term" value="C:nucleus"/>
    <property type="evidence" value="ECO:0007669"/>
    <property type="project" value="TreeGrafter"/>
</dbReference>
<keyword evidence="6" id="KW-1185">Reference proteome</keyword>
<feature type="domain" description="RRM" evidence="4">
    <location>
        <begin position="11"/>
        <end position="88"/>
    </location>
</feature>
<sequence>MSTTEDHMEEGKVFVGNLSFSTRKDGLADYFSRVGKVAKASVIRRGHLRSAGYGFVTFEDPEDAEKATQELNKTELDGREITVELAKPKPDEPRRRRRSSTQHQAKPTVASKTRIFVANLPYATTDDELSALFETFTIESASIARLRNGRSKGYGFVEVSSEKEQANIIENFKDIKVGDRDVSVKVALMPVKGDEGKDEDNKNDA</sequence>
<dbReference type="SMART" id="SM00360">
    <property type="entry name" value="RRM"/>
    <property type="match status" value="2"/>
</dbReference>
<dbReference type="Proteomes" id="UP000242146">
    <property type="component" value="Unassembled WGS sequence"/>
</dbReference>
<name>A0A1X2GX48_9FUNG</name>
<evidence type="ECO:0000256" key="1">
    <source>
        <dbReference type="ARBA" id="ARBA00022884"/>
    </source>
</evidence>
<dbReference type="InterPro" id="IPR035979">
    <property type="entry name" value="RBD_domain_sf"/>
</dbReference>
<feature type="domain" description="RRM" evidence="4">
    <location>
        <begin position="113"/>
        <end position="189"/>
    </location>
</feature>
<evidence type="ECO:0000259" key="4">
    <source>
        <dbReference type="PROSITE" id="PS50102"/>
    </source>
</evidence>
<proteinExistence type="predicted"/>
<dbReference type="OrthoDB" id="439808at2759"/>
<protein>
    <recommendedName>
        <fullName evidence="4">RRM domain-containing protein</fullName>
    </recommendedName>
</protein>
<dbReference type="InterPro" id="IPR000504">
    <property type="entry name" value="RRM_dom"/>
</dbReference>
<evidence type="ECO:0000313" key="5">
    <source>
        <dbReference type="EMBL" id="ORX62602.1"/>
    </source>
</evidence>
<dbReference type="PANTHER" id="PTHR48025:SF1">
    <property type="entry name" value="RRM DOMAIN-CONTAINING PROTEIN"/>
    <property type="match status" value="1"/>
</dbReference>
<feature type="compositionally biased region" description="Basic and acidic residues" evidence="3">
    <location>
        <begin position="85"/>
        <end position="94"/>
    </location>
</feature>
<evidence type="ECO:0000256" key="3">
    <source>
        <dbReference type="SAM" id="MobiDB-lite"/>
    </source>
</evidence>
<dbReference type="Pfam" id="PF00076">
    <property type="entry name" value="RRM_1"/>
    <property type="match status" value="2"/>
</dbReference>
<dbReference type="PANTHER" id="PTHR48025">
    <property type="entry name" value="OS02G0815200 PROTEIN"/>
    <property type="match status" value="1"/>
</dbReference>
<dbReference type="Gene3D" id="3.30.70.330">
    <property type="match status" value="2"/>
</dbReference>
<feature type="region of interest" description="Disordered" evidence="3">
    <location>
        <begin position="85"/>
        <end position="110"/>
    </location>
</feature>
<gene>
    <name evidence="5" type="ORF">DM01DRAFT_1297285</name>
</gene>
<dbReference type="EMBL" id="MCGT01000001">
    <property type="protein sequence ID" value="ORX62602.1"/>
    <property type="molecule type" value="Genomic_DNA"/>
</dbReference>